<dbReference type="AlphaFoldDB" id="A0A4C1WAF7"/>
<sequence>MNLLLADLRPCNVTRHPYRRHVPNDSPLDEPITRLITPAARRGPRSATPRPDNGANEFIVVHAATLKTKQCRKSPARRLSLNGEVRPRVVDATFLAAAVPIITAEVMTGDTRPGVMRFVGNHPIIIFRDDYLFWRQPARRADVFRKSKRRAEHAVTRRRRVLFSEDRAAAMIQLFSDSLLVSNSILFGTFFRSFAQKPLARHTMIFQKRFLGF</sequence>
<evidence type="ECO:0000313" key="1">
    <source>
        <dbReference type="EMBL" id="GBP47499.1"/>
    </source>
</evidence>
<keyword evidence="2" id="KW-1185">Reference proteome</keyword>
<dbReference type="Proteomes" id="UP000299102">
    <property type="component" value="Unassembled WGS sequence"/>
</dbReference>
<protein>
    <submittedName>
        <fullName evidence="1">Uncharacterized protein</fullName>
    </submittedName>
</protein>
<proteinExistence type="predicted"/>
<reference evidence="1 2" key="1">
    <citation type="journal article" date="2019" name="Commun. Biol.">
        <title>The bagworm genome reveals a unique fibroin gene that provides high tensile strength.</title>
        <authorList>
            <person name="Kono N."/>
            <person name="Nakamura H."/>
            <person name="Ohtoshi R."/>
            <person name="Tomita M."/>
            <person name="Numata K."/>
            <person name="Arakawa K."/>
        </authorList>
    </citation>
    <scope>NUCLEOTIDE SEQUENCE [LARGE SCALE GENOMIC DNA]</scope>
</reference>
<comment type="caution">
    <text evidence="1">The sequence shown here is derived from an EMBL/GenBank/DDBJ whole genome shotgun (WGS) entry which is preliminary data.</text>
</comment>
<name>A0A4C1WAF7_EUMVA</name>
<evidence type="ECO:0000313" key="2">
    <source>
        <dbReference type="Proteomes" id="UP000299102"/>
    </source>
</evidence>
<organism evidence="1 2">
    <name type="scientific">Eumeta variegata</name>
    <name type="common">Bagworm moth</name>
    <name type="synonym">Eumeta japonica</name>
    <dbReference type="NCBI Taxonomy" id="151549"/>
    <lineage>
        <taxon>Eukaryota</taxon>
        <taxon>Metazoa</taxon>
        <taxon>Ecdysozoa</taxon>
        <taxon>Arthropoda</taxon>
        <taxon>Hexapoda</taxon>
        <taxon>Insecta</taxon>
        <taxon>Pterygota</taxon>
        <taxon>Neoptera</taxon>
        <taxon>Endopterygota</taxon>
        <taxon>Lepidoptera</taxon>
        <taxon>Glossata</taxon>
        <taxon>Ditrysia</taxon>
        <taxon>Tineoidea</taxon>
        <taxon>Psychidae</taxon>
        <taxon>Oiketicinae</taxon>
        <taxon>Eumeta</taxon>
    </lineage>
</organism>
<accession>A0A4C1WAF7</accession>
<dbReference type="EMBL" id="BGZK01000503">
    <property type="protein sequence ID" value="GBP47499.1"/>
    <property type="molecule type" value="Genomic_DNA"/>
</dbReference>
<gene>
    <name evidence="1" type="ORF">EVAR_30587_1</name>
</gene>